<evidence type="ECO:0000313" key="6">
    <source>
        <dbReference type="Proteomes" id="UP001220530"/>
    </source>
</evidence>
<dbReference type="InterPro" id="IPR050090">
    <property type="entry name" value="Tyrosine_recombinase_XerCD"/>
</dbReference>
<dbReference type="EMBL" id="CP118246">
    <property type="protein sequence ID" value="WDR02367.1"/>
    <property type="molecule type" value="Genomic_DNA"/>
</dbReference>
<evidence type="ECO:0000256" key="1">
    <source>
        <dbReference type="ARBA" id="ARBA00022908"/>
    </source>
</evidence>
<dbReference type="InterPro" id="IPR011010">
    <property type="entry name" value="DNA_brk_join_enz"/>
</dbReference>
<evidence type="ECO:0000313" key="5">
    <source>
        <dbReference type="EMBL" id="WDR02367.1"/>
    </source>
</evidence>
<name>A0ABY7YMD0_9HYPH</name>
<accession>A0ABY7YMD0</accession>
<protein>
    <submittedName>
        <fullName evidence="5">Site-specific integrase</fullName>
    </submittedName>
</protein>
<organism evidence="5 6">
    <name type="scientific">Devosia algicola</name>
    <dbReference type="NCBI Taxonomy" id="3026418"/>
    <lineage>
        <taxon>Bacteria</taxon>
        <taxon>Pseudomonadati</taxon>
        <taxon>Pseudomonadota</taxon>
        <taxon>Alphaproteobacteria</taxon>
        <taxon>Hyphomicrobiales</taxon>
        <taxon>Devosiaceae</taxon>
        <taxon>Devosia</taxon>
    </lineage>
</organism>
<feature type="domain" description="Tyr recombinase" evidence="4">
    <location>
        <begin position="346"/>
        <end position="548"/>
    </location>
</feature>
<dbReference type="RefSeq" id="WP_282218772.1">
    <property type="nucleotide sequence ID" value="NZ_CP118246.1"/>
</dbReference>
<dbReference type="Gene3D" id="1.10.150.130">
    <property type="match status" value="1"/>
</dbReference>
<dbReference type="Pfam" id="PF00589">
    <property type="entry name" value="Phage_integrase"/>
    <property type="match status" value="1"/>
</dbReference>
<evidence type="ECO:0000256" key="2">
    <source>
        <dbReference type="ARBA" id="ARBA00023125"/>
    </source>
</evidence>
<keyword evidence="3" id="KW-0233">DNA recombination</keyword>
<dbReference type="InterPro" id="IPR010998">
    <property type="entry name" value="Integrase_recombinase_N"/>
</dbReference>
<evidence type="ECO:0000256" key="3">
    <source>
        <dbReference type="ARBA" id="ARBA00023172"/>
    </source>
</evidence>
<dbReference type="InterPro" id="IPR002104">
    <property type="entry name" value="Integrase_catalytic"/>
</dbReference>
<gene>
    <name evidence="5" type="ORF">PSQ19_17380</name>
</gene>
<dbReference type="SUPFAM" id="SSF56349">
    <property type="entry name" value="DNA breaking-rejoining enzymes"/>
    <property type="match status" value="1"/>
</dbReference>
<dbReference type="Gene3D" id="1.10.443.10">
    <property type="entry name" value="Intergrase catalytic core"/>
    <property type="match status" value="1"/>
</dbReference>
<sequence length="555" mass="61623">MSTTFLLQNGCAGWLVKSDIYWNAMGDIMLARSFRQSLREFVQARELTKALGADRRAATSMLPAALCTINARLDHARSQLFTKTEREAASAAIRSAPLSPTDLARLHYGEGLARDEYMRNVEPMWATVGINDTYVADLRAAIAGTLSNDQLEELLGDFLRQYRLRGNINAVSGSPEWRQIARSIAEAELEVLAQMYERDEGVPAYQLTHPAHLAPEIVEVEVAPFVEPLSLQQLLEQHLQRLEDQGGGVSARKGWTPVFNDLFQFLKETRELKGSSIQQSDDARRLTAEEVIAWRDLKLETLSAKTVRDVWLASLKAVLSDAVADRKLPENVAKGVRVHVYAKPISREKGFTDSEALTILKFCLAYQPPARDNPANRESPHTTAARRWGPWLCAFTGARVGEILQLRRSDIRTEDGICYLHITPEAGNVKGKHYRNVPIHQQLKDIGFLEFVEAQPEGPLFHSPTGSPDKRPAQAVSASVGKWLQAKGLSPAGVQPSHGWRHRFKTLSREAGLDPYIVDSIQGHAGRTASDGYGDATLRAKNLAIEKLAFYSISS</sequence>
<reference evidence="5 6" key="1">
    <citation type="submission" date="2023-02" db="EMBL/GenBank/DDBJ databases">
        <title>Devosia algicola sp. nov., isolated from the phycosphere of marine algae.</title>
        <authorList>
            <person name="Kim J.M."/>
            <person name="Lee J.K."/>
            <person name="Choi B.J."/>
            <person name="Bayburt H."/>
            <person name="Jeon C.O."/>
        </authorList>
    </citation>
    <scope>NUCLEOTIDE SEQUENCE [LARGE SCALE GENOMIC DNA]</scope>
    <source>
        <strain evidence="5 6">G20-9</strain>
    </source>
</reference>
<dbReference type="InterPro" id="IPR013762">
    <property type="entry name" value="Integrase-like_cat_sf"/>
</dbReference>
<proteinExistence type="predicted"/>
<dbReference type="PANTHER" id="PTHR30349">
    <property type="entry name" value="PHAGE INTEGRASE-RELATED"/>
    <property type="match status" value="1"/>
</dbReference>
<keyword evidence="2" id="KW-0238">DNA-binding</keyword>
<keyword evidence="1" id="KW-0229">DNA integration</keyword>
<evidence type="ECO:0000259" key="4">
    <source>
        <dbReference type="PROSITE" id="PS51898"/>
    </source>
</evidence>
<dbReference type="PANTHER" id="PTHR30349:SF88">
    <property type="entry name" value="BLL1584 PROTEIN"/>
    <property type="match status" value="1"/>
</dbReference>
<dbReference type="PROSITE" id="PS51898">
    <property type="entry name" value="TYR_RECOMBINASE"/>
    <property type="match status" value="1"/>
</dbReference>
<keyword evidence="6" id="KW-1185">Reference proteome</keyword>
<dbReference type="CDD" id="cd01184">
    <property type="entry name" value="INT_C_like_1"/>
    <property type="match status" value="1"/>
</dbReference>
<dbReference type="Proteomes" id="UP001220530">
    <property type="component" value="Chromosome"/>
</dbReference>